<organism evidence="1 2">
    <name type="scientific">Irpex rosettiformis</name>
    <dbReference type="NCBI Taxonomy" id="378272"/>
    <lineage>
        <taxon>Eukaryota</taxon>
        <taxon>Fungi</taxon>
        <taxon>Dikarya</taxon>
        <taxon>Basidiomycota</taxon>
        <taxon>Agaricomycotina</taxon>
        <taxon>Agaricomycetes</taxon>
        <taxon>Polyporales</taxon>
        <taxon>Irpicaceae</taxon>
        <taxon>Irpex</taxon>
    </lineage>
</organism>
<sequence>MQYSFFRGTPGIVSKSRAGKWRLKEVTPGLIAFAATTLVYLISGDSQFVTKNDHKNTTTYDYMAFFQKYEALLIRTRELPNTKMLFQWLNHEIFGSSFGSSPIPARPSAMIQTAIMLRCLTIRRLRRCLGLFPPLTSHLPQLHMSTLF</sequence>
<accession>A0ACB8TXJ9</accession>
<dbReference type="EMBL" id="MU274922">
    <property type="protein sequence ID" value="KAI0086725.1"/>
    <property type="molecule type" value="Genomic_DNA"/>
</dbReference>
<dbReference type="Proteomes" id="UP001055072">
    <property type="component" value="Unassembled WGS sequence"/>
</dbReference>
<keyword evidence="2" id="KW-1185">Reference proteome</keyword>
<reference evidence="1" key="1">
    <citation type="journal article" date="2021" name="Environ. Microbiol.">
        <title>Gene family expansions and transcriptome signatures uncover fungal adaptations to wood decay.</title>
        <authorList>
            <person name="Hage H."/>
            <person name="Miyauchi S."/>
            <person name="Viragh M."/>
            <person name="Drula E."/>
            <person name="Min B."/>
            <person name="Chaduli D."/>
            <person name="Navarro D."/>
            <person name="Favel A."/>
            <person name="Norest M."/>
            <person name="Lesage-Meessen L."/>
            <person name="Balint B."/>
            <person name="Merenyi Z."/>
            <person name="de Eugenio L."/>
            <person name="Morin E."/>
            <person name="Martinez A.T."/>
            <person name="Baldrian P."/>
            <person name="Stursova M."/>
            <person name="Martinez M.J."/>
            <person name="Novotny C."/>
            <person name="Magnuson J.K."/>
            <person name="Spatafora J.W."/>
            <person name="Maurice S."/>
            <person name="Pangilinan J."/>
            <person name="Andreopoulos W."/>
            <person name="LaButti K."/>
            <person name="Hundley H."/>
            <person name="Na H."/>
            <person name="Kuo A."/>
            <person name="Barry K."/>
            <person name="Lipzen A."/>
            <person name="Henrissat B."/>
            <person name="Riley R."/>
            <person name="Ahrendt S."/>
            <person name="Nagy L.G."/>
            <person name="Grigoriev I.V."/>
            <person name="Martin F."/>
            <person name="Rosso M.N."/>
        </authorList>
    </citation>
    <scope>NUCLEOTIDE SEQUENCE</scope>
    <source>
        <strain evidence="1">CBS 384.51</strain>
    </source>
</reference>
<protein>
    <submittedName>
        <fullName evidence="1">Uncharacterized protein</fullName>
    </submittedName>
</protein>
<evidence type="ECO:0000313" key="1">
    <source>
        <dbReference type="EMBL" id="KAI0086725.1"/>
    </source>
</evidence>
<gene>
    <name evidence="1" type="ORF">BDY19DRAFT_342966</name>
</gene>
<evidence type="ECO:0000313" key="2">
    <source>
        <dbReference type="Proteomes" id="UP001055072"/>
    </source>
</evidence>
<name>A0ACB8TXJ9_9APHY</name>
<proteinExistence type="predicted"/>
<comment type="caution">
    <text evidence="1">The sequence shown here is derived from an EMBL/GenBank/DDBJ whole genome shotgun (WGS) entry which is preliminary data.</text>
</comment>